<keyword evidence="2" id="KW-1185">Reference proteome</keyword>
<dbReference type="OrthoDB" id="2306573at2759"/>
<sequence>SMEICNCYWTTKYNYQIFLQSSVQLKSLTFDTNHFEDTFLAALIEKAGKNLMNLYTDEVSEKIIKSLSQFCPNISKFTLFYKEKNSSIFMNYLKGSRISQLVIKSCCSSNKLLSVLGKYVPSSLEQIYFYCDFGSDIMGRSHNYLNVINYCTTYSLLKTVVIASTIDIDESLYAVQNIRKKGIKLFYKYLS</sequence>
<proteinExistence type="predicted"/>
<dbReference type="EMBL" id="CAJVPV010026124">
    <property type="protein sequence ID" value="CAG8730748.1"/>
    <property type="molecule type" value="Genomic_DNA"/>
</dbReference>
<organism evidence="1 2">
    <name type="scientific">Acaulospora morrowiae</name>
    <dbReference type="NCBI Taxonomy" id="94023"/>
    <lineage>
        <taxon>Eukaryota</taxon>
        <taxon>Fungi</taxon>
        <taxon>Fungi incertae sedis</taxon>
        <taxon>Mucoromycota</taxon>
        <taxon>Glomeromycotina</taxon>
        <taxon>Glomeromycetes</taxon>
        <taxon>Diversisporales</taxon>
        <taxon>Acaulosporaceae</taxon>
        <taxon>Acaulospora</taxon>
    </lineage>
</organism>
<accession>A0A9N9IDT8</accession>
<evidence type="ECO:0000313" key="2">
    <source>
        <dbReference type="Proteomes" id="UP000789342"/>
    </source>
</evidence>
<gene>
    <name evidence="1" type="ORF">AMORRO_LOCUS13998</name>
</gene>
<protein>
    <submittedName>
        <fullName evidence="1">13731_t:CDS:1</fullName>
    </submittedName>
</protein>
<comment type="caution">
    <text evidence="1">The sequence shown here is derived from an EMBL/GenBank/DDBJ whole genome shotgun (WGS) entry which is preliminary data.</text>
</comment>
<dbReference type="AlphaFoldDB" id="A0A9N9IDT8"/>
<dbReference type="Gene3D" id="3.80.10.10">
    <property type="entry name" value="Ribonuclease Inhibitor"/>
    <property type="match status" value="1"/>
</dbReference>
<reference evidence="1" key="1">
    <citation type="submission" date="2021-06" db="EMBL/GenBank/DDBJ databases">
        <authorList>
            <person name="Kallberg Y."/>
            <person name="Tangrot J."/>
            <person name="Rosling A."/>
        </authorList>
    </citation>
    <scope>NUCLEOTIDE SEQUENCE</scope>
    <source>
        <strain evidence="1">CL551</strain>
    </source>
</reference>
<evidence type="ECO:0000313" key="1">
    <source>
        <dbReference type="EMBL" id="CAG8730748.1"/>
    </source>
</evidence>
<dbReference type="Proteomes" id="UP000789342">
    <property type="component" value="Unassembled WGS sequence"/>
</dbReference>
<feature type="non-terminal residue" evidence="1">
    <location>
        <position position="191"/>
    </location>
</feature>
<name>A0A9N9IDT8_9GLOM</name>
<dbReference type="InterPro" id="IPR032675">
    <property type="entry name" value="LRR_dom_sf"/>
</dbReference>